<feature type="chain" id="PRO_5047545990" description="Lipoprotein" evidence="2">
    <location>
        <begin position="28"/>
        <end position="206"/>
    </location>
</feature>
<evidence type="ECO:0000256" key="1">
    <source>
        <dbReference type="SAM" id="MobiDB-lite"/>
    </source>
</evidence>
<accession>A0ABX7YL20</accession>
<proteinExistence type="predicted"/>
<evidence type="ECO:0008006" key="5">
    <source>
        <dbReference type="Google" id="ProtNLM"/>
    </source>
</evidence>
<name>A0ABX7YL20_9STRE</name>
<evidence type="ECO:0000313" key="4">
    <source>
        <dbReference type="Proteomes" id="UP000677616"/>
    </source>
</evidence>
<feature type="signal peptide" evidence="2">
    <location>
        <begin position="1"/>
        <end position="27"/>
    </location>
</feature>
<dbReference type="RefSeq" id="WP_212570403.1">
    <property type="nucleotide sequence ID" value="NZ_CP073084.1"/>
</dbReference>
<keyword evidence="4" id="KW-1185">Reference proteome</keyword>
<reference evidence="3 4" key="1">
    <citation type="submission" date="2021-04" db="EMBL/GenBank/DDBJ databases">
        <title>Complete genome sequence of a novel Streptococcus species.</title>
        <authorList>
            <person name="Teng J.L.L."/>
        </authorList>
    </citation>
    <scope>NUCLEOTIDE SEQUENCE [LARGE SCALE GENOMIC DNA]</scope>
    <source>
        <strain evidence="3 4">HKU75</strain>
    </source>
</reference>
<evidence type="ECO:0000256" key="2">
    <source>
        <dbReference type="SAM" id="SignalP"/>
    </source>
</evidence>
<dbReference type="Proteomes" id="UP000677616">
    <property type="component" value="Chromosome"/>
</dbReference>
<feature type="compositionally biased region" description="Low complexity" evidence="1">
    <location>
        <begin position="27"/>
        <end position="49"/>
    </location>
</feature>
<protein>
    <recommendedName>
        <fullName evidence="5">Lipoprotein</fullName>
    </recommendedName>
</protein>
<feature type="region of interest" description="Disordered" evidence="1">
    <location>
        <begin position="27"/>
        <end position="55"/>
    </location>
</feature>
<dbReference type="PROSITE" id="PS51257">
    <property type="entry name" value="PROKAR_LIPOPROTEIN"/>
    <property type="match status" value="1"/>
</dbReference>
<keyword evidence="2" id="KW-0732">Signal</keyword>
<gene>
    <name evidence="3" type="ORF">INT76_09980</name>
</gene>
<sequence>MKKKSMLNLLCLCAVLGLLSACGSKIGQTGTSSSSKETTTEQTSATSTDSSDEVLDLSQSQQIGDEQYGYVYVPKDWVAFHDLDGGETYQYSDLAGYNIVTLFSYSKEDLQVEAIDDKAVEKAANSYAYMMEEQGIFENVTGAMTEVVGYRAYQIYGITKSDGKILCAWVFRTEKSDKVYLVSLEGDTETFYKVLPFIEGTWSETK</sequence>
<dbReference type="EMBL" id="CP073084">
    <property type="protein sequence ID" value="QUE54137.1"/>
    <property type="molecule type" value="Genomic_DNA"/>
</dbReference>
<evidence type="ECO:0000313" key="3">
    <source>
        <dbReference type="EMBL" id="QUE54137.1"/>
    </source>
</evidence>
<organism evidence="3 4">
    <name type="scientific">Streptococcus oriscaviae</name>
    <dbReference type="NCBI Taxonomy" id="2781599"/>
    <lineage>
        <taxon>Bacteria</taxon>
        <taxon>Bacillati</taxon>
        <taxon>Bacillota</taxon>
        <taxon>Bacilli</taxon>
        <taxon>Lactobacillales</taxon>
        <taxon>Streptococcaceae</taxon>
        <taxon>Streptococcus</taxon>
    </lineage>
</organism>